<dbReference type="AlphaFoldDB" id="A7SED6"/>
<dbReference type="PROSITE" id="PS00518">
    <property type="entry name" value="ZF_RING_1"/>
    <property type="match status" value="1"/>
</dbReference>
<dbReference type="SUPFAM" id="SSF57850">
    <property type="entry name" value="RING/U-box"/>
    <property type="match status" value="1"/>
</dbReference>
<dbReference type="GO" id="GO:0072487">
    <property type="term" value="C:MSL complex"/>
    <property type="evidence" value="ECO:0007669"/>
    <property type="project" value="InterPro"/>
</dbReference>
<dbReference type="GO" id="GO:0008270">
    <property type="term" value="F:zinc ion binding"/>
    <property type="evidence" value="ECO:0007669"/>
    <property type="project" value="UniProtKB-KW"/>
</dbReference>
<keyword evidence="7" id="KW-1185">Reference proteome</keyword>
<dbReference type="HOGENOM" id="CLU_850724_0_0_1"/>
<gene>
    <name evidence="6" type="ORF">NEMVEDRAFT_v1g244677</name>
</gene>
<dbReference type="eggNOG" id="ENOG502QPJR">
    <property type="taxonomic scope" value="Eukaryota"/>
</dbReference>
<dbReference type="InterPro" id="IPR032043">
    <property type="entry name" value="Msl2_Znf-RING"/>
</dbReference>
<dbReference type="InterPro" id="IPR017907">
    <property type="entry name" value="Znf_RING_CS"/>
</dbReference>
<reference evidence="6 7" key="1">
    <citation type="journal article" date="2007" name="Science">
        <title>Sea anemone genome reveals ancestral eumetazoan gene repertoire and genomic organization.</title>
        <authorList>
            <person name="Putnam N.H."/>
            <person name="Srivastava M."/>
            <person name="Hellsten U."/>
            <person name="Dirks B."/>
            <person name="Chapman J."/>
            <person name="Salamov A."/>
            <person name="Terry A."/>
            <person name="Shapiro H."/>
            <person name="Lindquist E."/>
            <person name="Kapitonov V.V."/>
            <person name="Jurka J."/>
            <person name="Genikhovich G."/>
            <person name="Grigoriev I.V."/>
            <person name="Lucas S.M."/>
            <person name="Steele R.E."/>
            <person name="Finnerty J.R."/>
            <person name="Technau U."/>
            <person name="Martindale M.Q."/>
            <person name="Rokhsar D.S."/>
        </authorList>
    </citation>
    <scope>NUCLEOTIDE SEQUENCE [LARGE SCALE GENOMIC DNA]</scope>
    <source>
        <strain evidence="7">CH2 X CH6</strain>
    </source>
</reference>
<evidence type="ECO:0000256" key="3">
    <source>
        <dbReference type="ARBA" id="ARBA00022833"/>
    </source>
</evidence>
<dbReference type="GO" id="GO:0061630">
    <property type="term" value="F:ubiquitin protein ligase activity"/>
    <property type="evidence" value="ECO:0007669"/>
    <property type="project" value="InterPro"/>
</dbReference>
<keyword evidence="1" id="KW-0479">Metal-binding</keyword>
<dbReference type="EMBL" id="DS469636">
    <property type="protein sequence ID" value="EDO37909.1"/>
    <property type="molecule type" value="Genomic_DNA"/>
</dbReference>
<feature type="compositionally biased region" description="Polar residues" evidence="4">
    <location>
        <begin position="154"/>
        <end position="167"/>
    </location>
</feature>
<evidence type="ECO:0000256" key="4">
    <source>
        <dbReference type="SAM" id="MobiDB-lite"/>
    </source>
</evidence>
<protein>
    <recommendedName>
        <fullName evidence="5">E3 ubiquitin-protein ligase Msl2 zinc RING finger domain-containing protein</fullName>
    </recommendedName>
</protein>
<dbReference type="InParanoid" id="A7SED6"/>
<dbReference type="PANTHER" id="PTHR16048:SF3">
    <property type="entry name" value="E3 UBIQUITIN-PROTEIN LIGASE MSL2"/>
    <property type="match status" value="1"/>
</dbReference>
<proteinExistence type="predicted"/>
<organism evidence="6 7">
    <name type="scientific">Nematostella vectensis</name>
    <name type="common">Starlet sea anemone</name>
    <dbReference type="NCBI Taxonomy" id="45351"/>
    <lineage>
        <taxon>Eukaryota</taxon>
        <taxon>Metazoa</taxon>
        <taxon>Cnidaria</taxon>
        <taxon>Anthozoa</taxon>
        <taxon>Hexacorallia</taxon>
        <taxon>Actiniaria</taxon>
        <taxon>Edwardsiidae</taxon>
        <taxon>Nematostella</taxon>
    </lineage>
</organism>
<evidence type="ECO:0000259" key="5">
    <source>
        <dbReference type="Pfam" id="PF16685"/>
    </source>
</evidence>
<evidence type="ECO:0000313" key="6">
    <source>
        <dbReference type="EMBL" id="EDO37909.1"/>
    </source>
</evidence>
<evidence type="ECO:0000256" key="1">
    <source>
        <dbReference type="ARBA" id="ARBA00022723"/>
    </source>
</evidence>
<dbReference type="PhylomeDB" id="A7SED6"/>
<accession>A7SED6</accession>
<feature type="domain" description="E3 ubiquitin-protein ligase Msl2 zinc RING finger" evidence="5">
    <location>
        <begin position="39"/>
        <end position="105"/>
    </location>
</feature>
<dbReference type="InterPro" id="IPR013083">
    <property type="entry name" value="Znf_RING/FYVE/PHD"/>
</dbReference>
<dbReference type="InterPro" id="IPR037922">
    <property type="entry name" value="MSL2"/>
</dbReference>
<dbReference type="Pfam" id="PF16685">
    <property type="entry name" value="zf-RING_10"/>
    <property type="match status" value="1"/>
</dbReference>
<evidence type="ECO:0000256" key="2">
    <source>
        <dbReference type="ARBA" id="ARBA00022771"/>
    </source>
</evidence>
<feature type="region of interest" description="Disordered" evidence="4">
    <location>
        <begin position="153"/>
        <end position="172"/>
    </location>
</feature>
<dbReference type="PANTHER" id="PTHR16048">
    <property type="entry name" value="MSL2-RELATED"/>
    <property type="match status" value="1"/>
</dbReference>
<name>A7SED6_NEMVE</name>
<evidence type="ECO:0000313" key="7">
    <source>
        <dbReference type="Proteomes" id="UP000001593"/>
    </source>
</evidence>
<dbReference type="Gene3D" id="3.30.40.10">
    <property type="entry name" value="Zinc/RING finger domain, C3HC4 (zinc finger)"/>
    <property type="match status" value="1"/>
</dbReference>
<dbReference type="STRING" id="45351.A7SED6"/>
<keyword evidence="3" id="KW-0862">Zinc</keyword>
<sequence length="327" mass="37030">MNATTLYVEACKCMLYFNSENPSKWDDLLQLLPRLRQSLSCRVCRGLVVDPFGSQSCLHYVCRGCLRKKRALNPGCRWCLNLDKLVEDRQTKIVLACYRKLCEFLTESTVVKCASTLNGECNTTLALLHEALANPVSIEERVGNQRPQVKRILDQSSSAETPGQTNKKMAPASCDLQAKLPAEVAQIPKKKIYELISELDGRIDQGKEGKFKKKRKHFKGAIYNYNKKKKLKKLGDSNHLSDVMAHEGIVETVQMIKNGQETNDDIQIVEDCDDSNVFLEMESKKARKQCRCGLSSVGSRQKCVVHFLTQRTNQPKIEVTRMKGIQK</sequence>
<dbReference type="Proteomes" id="UP000001593">
    <property type="component" value="Unassembled WGS sequence"/>
</dbReference>
<keyword evidence="2" id="KW-0863">Zinc-finger</keyword>